<accession>A0ABY3TXH6</accession>
<keyword evidence="3" id="KW-1185">Reference proteome</keyword>
<name>A0ABY3TXH6_9MYCO</name>
<organism evidence="2 3">
    <name type="scientific">Mycolicibacillus parakoreensis</name>
    <dbReference type="NCBI Taxonomy" id="1069221"/>
    <lineage>
        <taxon>Bacteria</taxon>
        <taxon>Bacillati</taxon>
        <taxon>Actinomycetota</taxon>
        <taxon>Actinomycetes</taxon>
        <taxon>Mycobacteriales</taxon>
        <taxon>Mycobacteriaceae</taxon>
        <taxon>Mycolicibacillus</taxon>
    </lineage>
</organism>
<evidence type="ECO:0000256" key="1">
    <source>
        <dbReference type="SAM" id="Phobius"/>
    </source>
</evidence>
<keyword evidence="1" id="KW-0812">Transmembrane</keyword>
<gene>
    <name evidence="2" type="ORF">MIU77_16565</name>
</gene>
<feature type="transmembrane region" description="Helical" evidence="1">
    <location>
        <begin position="133"/>
        <end position="152"/>
    </location>
</feature>
<keyword evidence="1" id="KW-0472">Membrane</keyword>
<keyword evidence="1" id="KW-1133">Transmembrane helix</keyword>
<proteinExistence type="predicted"/>
<evidence type="ECO:0000313" key="2">
    <source>
        <dbReference type="EMBL" id="ULN52428.1"/>
    </source>
</evidence>
<evidence type="ECO:0000313" key="3">
    <source>
        <dbReference type="Proteomes" id="UP001055200"/>
    </source>
</evidence>
<sequence>MDHDAARAEAAGQQDRRFVTKFGTACLVAVSALAAVIAAASGRFALALLALGAAGFWAFAFVLIARAATFTPQWSVDATGTTVSPNRRAQSVGPALMVSLPLLVVAATALVYLRPDEVGFLGDQFVADARFALPLAAGGTAVFTLAHLLVQLRRGGRDYLRFTPEGFEFATGFTTAAGRWTQVRAVLDRAPYRELGPRRAPLYGWQAGGVCPITLVLDDGATPFVGDLRGFAPDTYRLREWVRFYWWHPRLRGELATPRALERLRHNAIGDADEARVEAQ</sequence>
<feature type="transmembrane region" description="Helical" evidence="1">
    <location>
        <begin position="46"/>
        <end position="65"/>
    </location>
</feature>
<reference evidence="2" key="1">
    <citation type="submission" date="2022-08" db="EMBL/GenBank/DDBJ databases">
        <title>Complete genome sequence of 14 non-tuberculosis mycobacteria type-strains.</title>
        <authorList>
            <person name="Igarashi Y."/>
            <person name="Osugi A."/>
            <person name="Mitarai S."/>
        </authorList>
    </citation>
    <scope>NUCLEOTIDE SEQUENCE</scope>
    <source>
        <strain evidence="2">DSM 45575</strain>
    </source>
</reference>
<dbReference type="EMBL" id="CP092365">
    <property type="protein sequence ID" value="ULN52428.1"/>
    <property type="molecule type" value="Genomic_DNA"/>
</dbReference>
<feature type="transmembrane region" description="Helical" evidence="1">
    <location>
        <begin position="22"/>
        <end position="40"/>
    </location>
</feature>
<protein>
    <submittedName>
        <fullName evidence="2">Uncharacterized protein</fullName>
    </submittedName>
</protein>
<feature type="transmembrane region" description="Helical" evidence="1">
    <location>
        <begin position="95"/>
        <end position="113"/>
    </location>
</feature>
<dbReference type="Proteomes" id="UP001055200">
    <property type="component" value="Chromosome"/>
</dbReference>
<dbReference type="RefSeq" id="WP_240170701.1">
    <property type="nucleotide sequence ID" value="NZ_CP092365.1"/>
</dbReference>